<dbReference type="EMBL" id="CADCWI010000082">
    <property type="protein sequence ID" value="CAA9556954.1"/>
    <property type="molecule type" value="Genomic_DNA"/>
</dbReference>
<evidence type="ECO:0000313" key="7">
    <source>
        <dbReference type="EMBL" id="CAA9556954.1"/>
    </source>
</evidence>
<dbReference type="Pfam" id="PF02653">
    <property type="entry name" value="BPD_transp_2"/>
    <property type="match status" value="1"/>
</dbReference>
<dbReference type="AlphaFoldDB" id="A0A6J4UPX5"/>
<name>A0A6J4UPX5_9BACT</name>
<feature type="transmembrane region" description="Helical" evidence="6">
    <location>
        <begin position="6"/>
        <end position="26"/>
    </location>
</feature>
<proteinExistence type="predicted"/>
<gene>
    <name evidence="7" type="ORF">AVDCRST_MAG43-1544</name>
</gene>
<comment type="subcellular location">
    <subcellularLocation>
        <location evidence="1">Cell membrane</location>
        <topology evidence="1">Multi-pass membrane protein</topology>
    </subcellularLocation>
</comment>
<evidence type="ECO:0000256" key="1">
    <source>
        <dbReference type="ARBA" id="ARBA00004651"/>
    </source>
</evidence>
<sequence>MGDFFTLALLSAIFRMATPLIFAAMGGLLSERSGIMNIALEGMMLTGAFFAVAGTHWTGNPWLGLLLGIFAAGVAGAIHAFWCITLRGNQIVAGTAINLIAAGLTAFLIQLIWGRAGGTDEVEQLPDVFGINVLIPVAILLVPVLHVGLFRTRQGLHLMAAGEHPQAAESVGIDVTRNRYLAVIGSGLLAGVGGAFLSIGDLSYFTLDMTAGRGFIALAAVIFGGWTPFGALAATLLFGAAEAVQIQAQATPDFPISSDLLVALPYILTLIAVTGLVRNVSGPEGLGKHATAQ</sequence>
<dbReference type="InterPro" id="IPR001851">
    <property type="entry name" value="ABC_transp_permease"/>
</dbReference>
<feature type="transmembrane region" description="Helical" evidence="6">
    <location>
        <begin position="133"/>
        <end position="150"/>
    </location>
</feature>
<dbReference type="PANTHER" id="PTHR43370:SF1">
    <property type="entry name" value="GUANOSINE ABC TRANSPORTER PERMEASE PROTEIN NUPQ"/>
    <property type="match status" value="1"/>
</dbReference>
<keyword evidence="5 6" id="KW-0472">Membrane</keyword>
<evidence type="ECO:0000256" key="5">
    <source>
        <dbReference type="ARBA" id="ARBA00023136"/>
    </source>
</evidence>
<dbReference type="GO" id="GO:0022857">
    <property type="term" value="F:transmembrane transporter activity"/>
    <property type="evidence" value="ECO:0007669"/>
    <property type="project" value="InterPro"/>
</dbReference>
<dbReference type="GO" id="GO:0005886">
    <property type="term" value="C:plasma membrane"/>
    <property type="evidence" value="ECO:0007669"/>
    <property type="project" value="UniProtKB-SubCell"/>
</dbReference>
<feature type="transmembrane region" description="Helical" evidence="6">
    <location>
        <begin position="215"/>
        <end position="239"/>
    </location>
</feature>
<evidence type="ECO:0000256" key="2">
    <source>
        <dbReference type="ARBA" id="ARBA00022475"/>
    </source>
</evidence>
<evidence type="ECO:0000256" key="4">
    <source>
        <dbReference type="ARBA" id="ARBA00022989"/>
    </source>
</evidence>
<reference evidence="7" key="1">
    <citation type="submission" date="2020-02" db="EMBL/GenBank/DDBJ databases">
        <authorList>
            <person name="Meier V. D."/>
        </authorList>
    </citation>
    <scope>NUCLEOTIDE SEQUENCE</scope>
    <source>
        <strain evidence="7">AVDCRST_MAG43</strain>
    </source>
</reference>
<organism evidence="7">
    <name type="scientific">uncultured Thermomicrobiales bacterium</name>
    <dbReference type="NCBI Taxonomy" id="1645740"/>
    <lineage>
        <taxon>Bacteria</taxon>
        <taxon>Pseudomonadati</taxon>
        <taxon>Thermomicrobiota</taxon>
        <taxon>Thermomicrobia</taxon>
        <taxon>Thermomicrobiales</taxon>
        <taxon>environmental samples</taxon>
    </lineage>
</organism>
<feature type="transmembrane region" description="Helical" evidence="6">
    <location>
        <begin position="38"/>
        <end position="57"/>
    </location>
</feature>
<keyword evidence="3 6" id="KW-0812">Transmembrane</keyword>
<feature type="transmembrane region" description="Helical" evidence="6">
    <location>
        <begin position="63"/>
        <end position="84"/>
    </location>
</feature>
<accession>A0A6J4UPX5</accession>
<dbReference type="CDD" id="cd06580">
    <property type="entry name" value="TM_PBP1_transp_TpRbsC_like"/>
    <property type="match status" value="1"/>
</dbReference>
<protein>
    <recommendedName>
        <fullName evidence="8">Nucleoside ABC transporter, permease protein 2</fullName>
    </recommendedName>
</protein>
<dbReference type="PANTHER" id="PTHR43370">
    <property type="entry name" value="SUGAR ABC TRANSPORTER INTEGRAL MEMBRANE PROTEIN-RELATED"/>
    <property type="match status" value="1"/>
</dbReference>
<evidence type="ECO:0008006" key="8">
    <source>
        <dbReference type="Google" id="ProtNLM"/>
    </source>
</evidence>
<keyword evidence="4 6" id="KW-1133">Transmembrane helix</keyword>
<feature type="transmembrane region" description="Helical" evidence="6">
    <location>
        <begin position="180"/>
        <end position="200"/>
    </location>
</feature>
<evidence type="ECO:0000256" key="6">
    <source>
        <dbReference type="SAM" id="Phobius"/>
    </source>
</evidence>
<evidence type="ECO:0000256" key="3">
    <source>
        <dbReference type="ARBA" id="ARBA00022692"/>
    </source>
</evidence>
<feature type="transmembrane region" description="Helical" evidence="6">
    <location>
        <begin position="260"/>
        <end position="277"/>
    </location>
</feature>
<feature type="transmembrane region" description="Helical" evidence="6">
    <location>
        <begin position="91"/>
        <end position="113"/>
    </location>
</feature>
<keyword evidence="2" id="KW-1003">Cell membrane</keyword>